<dbReference type="Proteomes" id="UP000298663">
    <property type="component" value="Unassembled WGS sequence"/>
</dbReference>
<dbReference type="EMBL" id="AZBU02000001">
    <property type="protein sequence ID" value="TMS34252.1"/>
    <property type="molecule type" value="Genomic_DNA"/>
</dbReference>
<name>A0A4U8UMT1_STECR</name>
<reference evidence="1 2" key="1">
    <citation type="journal article" date="2015" name="Genome Biol.">
        <title>Comparative genomics of Steinernema reveals deeply conserved gene regulatory networks.</title>
        <authorList>
            <person name="Dillman A.R."/>
            <person name="Macchietto M."/>
            <person name="Porter C.F."/>
            <person name="Rogers A."/>
            <person name="Williams B."/>
            <person name="Antoshechkin I."/>
            <person name="Lee M.M."/>
            <person name="Goodwin Z."/>
            <person name="Lu X."/>
            <person name="Lewis E.E."/>
            <person name="Goodrich-Blair H."/>
            <person name="Stock S.P."/>
            <person name="Adams B.J."/>
            <person name="Sternberg P.W."/>
            <person name="Mortazavi A."/>
        </authorList>
    </citation>
    <scope>NUCLEOTIDE SEQUENCE [LARGE SCALE GENOMIC DNA]</scope>
    <source>
        <strain evidence="1 2">ALL</strain>
    </source>
</reference>
<accession>A0A4U8UMT1</accession>
<comment type="caution">
    <text evidence="1">The sequence shown here is derived from an EMBL/GenBank/DDBJ whole genome shotgun (WGS) entry which is preliminary data.</text>
</comment>
<organism evidence="1 2">
    <name type="scientific">Steinernema carpocapsae</name>
    <name type="common">Entomopathogenic nematode</name>
    <dbReference type="NCBI Taxonomy" id="34508"/>
    <lineage>
        <taxon>Eukaryota</taxon>
        <taxon>Metazoa</taxon>
        <taxon>Ecdysozoa</taxon>
        <taxon>Nematoda</taxon>
        <taxon>Chromadorea</taxon>
        <taxon>Rhabditida</taxon>
        <taxon>Tylenchina</taxon>
        <taxon>Panagrolaimomorpha</taxon>
        <taxon>Strongyloidoidea</taxon>
        <taxon>Steinernematidae</taxon>
        <taxon>Steinernema</taxon>
    </lineage>
</organism>
<evidence type="ECO:0000313" key="1">
    <source>
        <dbReference type="EMBL" id="TMS34252.1"/>
    </source>
</evidence>
<keyword evidence="2" id="KW-1185">Reference proteome</keyword>
<protein>
    <submittedName>
        <fullName evidence="1">Uncharacterized protein</fullName>
    </submittedName>
</protein>
<gene>
    <name evidence="1" type="ORF">L596_001880</name>
</gene>
<reference evidence="1 2" key="2">
    <citation type="journal article" date="2019" name="G3 (Bethesda)">
        <title>Hybrid Assembly of the Genome of the Entomopathogenic Nematode Steinernema carpocapsae Identifies the X-Chromosome.</title>
        <authorList>
            <person name="Serra L."/>
            <person name="Macchietto M."/>
            <person name="Macias-Munoz A."/>
            <person name="McGill C.J."/>
            <person name="Rodriguez I.M."/>
            <person name="Rodriguez B."/>
            <person name="Murad R."/>
            <person name="Mortazavi A."/>
        </authorList>
    </citation>
    <scope>NUCLEOTIDE SEQUENCE [LARGE SCALE GENOMIC DNA]</scope>
    <source>
        <strain evidence="1 2">ALL</strain>
    </source>
</reference>
<dbReference type="AlphaFoldDB" id="A0A4U8UMT1"/>
<evidence type="ECO:0000313" key="2">
    <source>
        <dbReference type="Proteomes" id="UP000298663"/>
    </source>
</evidence>
<proteinExistence type="predicted"/>
<sequence>MAPTVAGLAFYVFFNRPEKCKRASKNSATGQLGNSSKRAMFGHRKDINKTSAQVPLSNLAHRLSIVEDCS</sequence>